<name>A0AC58UVV1_CHACN</name>
<dbReference type="Proteomes" id="UP000504632">
    <property type="component" value="Chromosome 7"/>
</dbReference>
<reference evidence="2" key="1">
    <citation type="submission" date="2025-08" db="UniProtKB">
        <authorList>
            <consortium name="RefSeq"/>
        </authorList>
    </citation>
    <scope>IDENTIFICATION</scope>
</reference>
<evidence type="ECO:0000313" key="1">
    <source>
        <dbReference type="Proteomes" id="UP000504632"/>
    </source>
</evidence>
<protein>
    <submittedName>
        <fullName evidence="2">Dexamethasone-induced Ras-related protein 1</fullName>
    </submittedName>
</protein>
<sequence length="211" mass="23772">MSLSVREQRTVRFVFLGAAGVGKTAIIHRFLHDRFESKHTRTVEELHSLEYDTDGARVCIEILDTSGSYPFPAMRALCIRTGDAFALVYSADEPDSFEEVQRLREEILELKGEKFAGITVVGNKADAENRSRVATGEIMRIVEEEWGAGFVETSAYSGENVTGVFRDLLEQVKLPSRVSPALRRRRQTMMRESIGTRKKPPMKKNNSCILS</sequence>
<dbReference type="RefSeq" id="XP_075209705.1">
    <property type="nucleotide sequence ID" value="XM_075353590.1"/>
</dbReference>
<evidence type="ECO:0000313" key="2">
    <source>
        <dbReference type="RefSeq" id="XP_075209705.1"/>
    </source>
</evidence>
<accession>A0AC58UVV1</accession>
<organism evidence="1 2">
    <name type="scientific">Chanos chanos</name>
    <name type="common">Milkfish</name>
    <name type="synonym">Mugil chanos</name>
    <dbReference type="NCBI Taxonomy" id="29144"/>
    <lineage>
        <taxon>Eukaryota</taxon>
        <taxon>Metazoa</taxon>
        <taxon>Chordata</taxon>
        <taxon>Craniata</taxon>
        <taxon>Vertebrata</taxon>
        <taxon>Euteleostomi</taxon>
        <taxon>Actinopterygii</taxon>
        <taxon>Neopterygii</taxon>
        <taxon>Teleostei</taxon>
        <taxon>Ostariophysi</taxon>
        <taxon>Gonorynchiformes</taxon>
        <taxon>Chanidae</taxon>
        <taxon>Chanos</taxon>
    </lineage>
</organism>
<gene>
    <name evidence="2" type="primary">LOC115817585</name>
</gene>
<proteinExistence type="predicted"/>
<keyword evidence="1" id="KW-1185">Reference proteome</keyword>